<dbReference type="GO" id="GO:0009066">
    <property type="term" value="P:aspartate family amino acid metabolic process"/>
    <property type="evidence" value="ECO:0007669"/>
    <property type="project" value="UniProtKB-ARBA"/>
</dbReference>
<evidence type="ECO:0000256" key="5">
    <source>
        <dbReference type="PIRSR" id="PIRSR001220-2"/>
    </source>
</evidence>
<dbReference type="FunCoup" id="A0A2P6N3J7">
    <property type="interactions" value="6"/>
</dbReference>
<dbReference type="SMART" id="SM00870">
    <property type="entry name" value="Asparaginase"/>
    <property type="match status" value="1"/>
</dbReference>
<evidence type="ECO:0000259" key="7">
    <source>
        <dbReference type="Pfam" id="PF00710"/>
    </source>
</evidence>
<dbReference type="InterPro" id="IPR027474">
    <property type="entry name" value="L-asparaginase_N"/>
</dbReference>
<dbReference type="PIRSF" id="PIRSF500176">
    <property type="entry name" value="L_ASNase"/>
    <property type="match status" value="1"/>
</dbReference>
<organism evidence="9 10">
    <name type="scientific">Planoprotostelium fungivorum</name>
    <dbReference type="NCBI Taxonomy" id="1890364"/>
    <lineage>
        <taxon>Eukaryota</taxon>
        <taxon>Amoebozoa</taxon>
        <taxon>Evosea</taxon>
        <taxon>Variosea</taxon>
        <taxon>Cavosteliida</taxon>
        <taxon>Cavosteliaceae</taxon>
        <taxon>Planoprotostelium</taxon>
    </lineage>
</organism>
<comment type="caution">
    <text evidence="9">The sequence shown here is derived from an EMBL/GenBank/DDBJ whole genome shotgun (WGS) entry which is preliminary data.</text>
</comment>
<dbReference type="InterPro" id="IPR006034">
    <property type="entry name" value="Asparaginase/glutaminase-like"/>
</dbReference>
<dbReference type="SUPFAM" id="SSF53774">
    <property type="entry name" value="Glutaminase/Asparaginase"/>
    <property type="match status" value="1"/>
</dbReference>
<evidence type="ECO:0000256" key="3">
    <source>
        <dbReference type="ARBA" id="ARBA00022801"/>
    </source>
</evidence>
<dbReference type="InterPro" id="IPR041725">
    <property type="entry name" value="L-asparaginase_I"/>
</dbReference>
<dbReference type="EMBL" id="MDYQ01000219">
    <property type="protein sequence ID" value="PRP78514.1"/>
    <property type="molecule type" value="Genomic_DNA"/>
</dbReference>
<evidence type="ECO:0000256" key="2">
    <source>
        <dbReference type="ARBA" id="ARBA00012920"/>
    </source>
</evidence>
<feature type="domain" description="Asparaginase/glutaminase C-terminal" evidence="8">
    <location>
        <begin position="199"/>
        <end position="313"/>
    </location>
</feature>
<dbReference type="FunFam" id="3.40.50.40:FF:000001">
    <property type="entry name" value="L-asparaginase 1"/>
    <property type="match status" value="1"/>
</dbReference>
<gene>
    <name evidence="9" type="ORF">PROFUN_13532</name>
</gene>
<dbReference type="PANTHER" id="PTHR11707:SF28">
    <property type="entry name" value="60 KDA LYSOPHOSPHOLIPASE"/>
    <property type="match status" value="1"/>
</dbReference>
<dbReference type="GO" id="GO:0004067">
    <property type="term" value="F:asparaginase activity"/>
    <property type="evidence" value="ECO:0007669"/>
    <property type="project" value="UniProtKB-UniRule"/>
</dbReference>
<evidence type="ECO:0000256" key="1">
    <source>
        <dbReference type="ARBA" id="ARBA00010518"/>
    </source>
</evidence>
<reference evidence="9 10" key="1">
    <citation type="journal article" date="2018" name="Genome Biol. Evol.">
        <title>Multiple Roots of Fruiting Body Formation in Amoebozoa.</title>
        <authorList>
            <person name="Hillmann F."/>
            <person name="Forbes G."/>
            <person name="Novohradska S."/>
            <person name="Ferling I."/>
            <person name="Riege K."/>
            <person name="Groth M."/>
            <person name="Westermann M."/>
            <person name="Marz M."/>
            <person name="Spaller T."/>
            <person name="Winckler T."/>
            <person name="Schaap P."/>
            <person name="Glockner G."/>
        </authorList>
    </citation>
    <scope>NUCLEOTIDE SEQUENCE [LARGE SCALE GENOMIC DNA]</scope>
    <source>
        <strain evidence="9 10">Jena</strain>
    </source>
</reference>
<feature type="domain" description="L-asparaginase N-terminal" evidence="7">
    <location>
        <begin position="4"/>
        <end position="175"/>
    </location>
</feature>
<feature type="binding site" evidence="5">
    <location>
        <position position="46"/>
    </location>
    <ligand>
        <name>substrate</name>
    </ligand>
</feature>
<dbReference type="PIRSF" id="PIRSF001220">
    <property type="entry name" value="L-ASNase_gatD"/>
    <property type="match status" value="1"/>
</dbReference>
<comment type="similarity">
    <text evidence="1">Belongs to the asparaginase 1 family.</text>
</comment>
<evidence type="ECO:0000313" key="10">
    <source>
        <dbReference type="Proteomes" id="UP000241769"/>
    </source>
</evidence>
<dbReference type="EC" id="3.5.1.1" evidence="2"/>
<evidence type="ECO:0000313" key="9">
    <source>
        <dbReference type="EMBL" id="PRP78514.1"/>
    </source>
</evidence>
<dbReference type="PANTHER" id="PTHR11707">
    <property type="entry name" value="L-ASPARAGINASE"/>
    <property type="match status" value="1"/>
</dbReference>
<dbReference type="InterPro" id="IPR040919">
    <property type="entry name" value="Asparaginase_C"/>
</dbReference>
<dbReference type="Gene3D" id="3.40.50.1170">
    <property type="entry name" value="L-asparaginase, N-terminal domain"/>
    <property type="match status" value="1"/>
</dbReference>
<name>A0A2P6N3J7_9EUKA</name>
<dbReference type="InParanoid" id="A0A2P6N3J7"/>
<evidence type="ECO:0000256" key="4">
    <source>
        <dbReference type="ARBA" id="ARBA00049366"/>
    </source>
</evidence>
<dbReference type="OrthoDB" id="427002at2759"/>
<feature type="binding site" evidence="5">
    <location>
        <begin position="77"/>
        <end position="78"/>
    </location>
    <ligand>
        <name>substrate</name>
    </ligand>
</feature>
<dbReference type="PRINTS" id="PR00139">
    <property type="entry name" value="ASNGLNASE"/>
</dbReference>
<dbReference type="FunFam" id="3.40.50.1170:FF:000001">
    <property type="entry name" value="L-asparaginase 2"/>
    <property type="match status" value="1"/>
</dbReference>
<proteinExistence type="inferred from homology"/>
<comment type="catalytic activity">
    <reaction evidence="4">
        <text>L-asparagine + H2O = L-aspartate + NH4(+)</text>
        <dbReference type="Rhea" id="RHEA:21016"/>
        <dbReference type="ChEBI" id="CHEBI:15377"/>
        <dbReference type="ChEBI" id="CHEBI:28938"/>
        <dbReference type="ChEBI" id="CHEBI:29991"/>
        <dbReference type="ChEBI" id="CHEBI:58048"/>
        <dbReference type="EC" id="3.5.1.1"/>
    </reaction>
</comment>
<sequence>MGMKKEGGAYKPVQKYLAEVMHTMPELHNDRMPLWTIEEYDPLLDSADMNPDDWVKIANDINQYYYDYDGFVVIHGTDTMGYTASALSFIFENLGKPVVLTGACTPIVEVVSDGRRNLIVSMLIAAYCDVPEVCVFFNDKLMRGNRTSKVDAWGLEAFSSGYFPPLGTLGLQLKLDVKVTLPQPKGRFRVTRKFSRNCAVLRILPGLSEEVVKNILRPPLQGLVLQLYGVGTMPQRSEKLFEIMVEAINRGVVIVCVTQCHSGTIDLGLYQAGSSLSRLGIVSGYDMTCEAAYTKLAYLLGGYYSVERVKQLMSTDLRGELTKNNPHLYGEGGMWQTHPITSRSSL</sequence>
<keyword evidence="10" id="KW-1185">Reference proteome</keyword>
<accession>A0A2P6N3J7</accession>
<evidence type="ECO:0000259" key="8">
    <source>
        <dbReference type="Pfam" id="PF17763"/>
    </source>
</evidence>
<dbReference type="Pfam" id="PF00710">
    <property type="entry name" value="Asparaginase"/>
    <property type="match status" value="1"/>
</dbReference>
<dbReference type="InterPro" id="IPR027473">
    <property type="entry name" value="L-asparaginase_C"/>
</dbReference>
<dbReference type="AlphaFoldDB" id="A0A2P6N3J7"/>
<dbReference type="InterPro" id="IPR037152">
    <property type="entry name" value="L-asparaginase_N_sf"/>
</dbReference>
<dbReference type="InterPro" id="IPR036152">
    <property type="entry name" value="Asp/glu_Ase-like_sf"/>
</dbReference>
<dbReference type="Pfam" id="PF17763">
    <property type="entry name" value="Asparaginase_C"/>
    <property type="match status" value="1"/>
</dbReference>
<dbReference type="PROSITE" id="PS51732">
    <property type="entry name" value="ASN_GLN_ASE_3"/>
    <property type="match status" value="1"/>
</dbReference>
<dbReference type="Proteomes" id="UP000241769">
    <property type="component" value="Unassembled WGS sequence"/>
</dbReference>
<keyword evidence="3" id="KW-0378">Hydrolase</keyword>
<evidence type="ECO:0000256" key="6">
    <source>
        <dbReference type="PROSITE-ProRule" id="PRU10100"/>
    </source>
</evidence>
<dbReference type="InterPro" id="IPR006033">
    <property type="entry name" value="AsnA_fam"/>
</dbReference>
<dbReference type="NCBIfam" id="TIGR00519">
    <property type="entry name" value="asnASE_I"/>
    <property type="match status" value="1"/>
</dbReference>
<protein>
    <recommendedName>
        <fullName evidence="2">asparaginase</fullName>
        <ecNumber evidence="2">3.5.1.1</ecNumber>
    </recommendedName>
</protein>
<dbReference type="STRING" id="1890364.A0A2P6N3J7"/>
<dbReference type="InterPro" id="IPR027475">
    <property type="entry name" value="Asparaginase/glutaminase_AS2"/>
</dbReference>
<feature type="active site" evidence="6">
    <location>
        <position position="77"/>
    </location>
</feature>
<dbReference type="PROSITE" id="PS00917">
    <property type="entry name" value="ASN_GLN_ASE_2"/>
    <property type="match status" value="1"/>
</dbReference>
<dbReference type="Gene3D" id="3.40.50.40">
    <property type="match status" value="1"/>
</dbReference>
<dbReference type="CDD" id="cd08963">
    <property type="entry name" value="L-asparaginase_I"/>
    <property type="match status" value="1"/>
</dbReference>